<dbReference type="InterPro" id="IPR008581">
    <property type="entry name" value="DUF863_pln"/>
</dbReference>
<accession>A0AAF0TWX2</accession>
<evidence type="ECO:0000313" key="2">
    <source>
        <dbReference type="EMBL" id="WMV35319.1"/>
    </source>
</evidence>
<dbReference type="PANTHER" id="PTHR33167:SF18">
    <property type="entry name" value="GB|AAF67766.1"/>
    <property type="match status" value="1"/>
</dbReference>
<name>A0AAF0TWX2_SOLVR</name>
<dbReference type="Pfam" id="PF05904">
    <property type="entry name" value="DUF863"/>
    <property type="match status" value="1"/>
</dbReference>
<dbReference type="PANTHER" id="PTHR33167">
    <property type="entry name" value="TRANSCRIPTION FACTOR, PUTATIVE (DUF863)-RELATED"/>
    <property type="match status" value="1"/>
</dbReference>
<feature type="region of interest" description="Disordered" evidence="1">
    <location>
        <begin position="542"/>
        <end position="576"/>
    </location>
</feature>
<dbReference type="EMBL" id="CP133617">
    <property type="protein sequence ID" value="WMV35319.1"/>
    <property type="molecule type" value="Genomic_DNA"/>
</dbReference>
<feature type="region of interest" description="Disordered" evidence="1">
    <location>
        <begin position="734"/>
        <end position="763"/>
    </location>
</feature>
<keyword evidence="3" id="KW-1185">Reference proteome</keyword>
<evidence type="ECO:0000313" key="3">
    <source>
        <dbReference type="Proteomes" id="UP001234989"/>
    </source>
</evidence>
<sequence length="813" mass="90491">MMEILLEEVKMQCTNYCPGYYYPRDNVVSLTGNSQSIPHSDIACNSSRGLHLAFPPFMVDESQDVVYQKKILRQTILKHDATFRYQVNELHRLYGRQRELMDEMKKRELVEDHIHLQASKANTFVSLFRSDISEKTFRHSVNLTSIEPYAPSKEMFQDPFSSGAGKTVQPGGDCLSGQNILNECKPSSLKDDTSRKRMLDLELPAEKGINNEYREQFEEENPAAKKTNILISELQPQCSLKVNLVASGKSSSSPSSCRGTFLLFDLNEPVQPFESDCPNSAFESNNIHEEIRDRDLDLSGMARAECSTLNKEGRDESNLKSFDEVSSVGRALLPCNQPASLPLENVDKIHAETTTDKSLVISSWREFKQIPVAALSCFNTDASFSKSTESSIRNSSLTVKKLNMDLGPASTPTSGSLTSCFMQHDASDSTGEHIASVKDHKFSDYTSSGNGMDLNLTPSTCLSDCQSAPSFDISHLNFPEGRNVEIHKNSEVPDSNMVPNSTAEYRKCTREIHLVGSRIDSKLSTANICIDLNSCIKEDLKGPSEAAKSTAERDLKGPVSPENKECSPPRGDSQDINIRTSIHLPRRGHDDPIDEPDTVAADILIFISSSVVHRYSKNAIGEPSETSSNCLRGLAEVATSLASSQENEVEQSMEVHFGRDVLLSERTASSRMKLNLRKGHMDNSLSYLKVAKKKEKGIVCNQPRRGQARRTKDQKDLQADVLPAVESLLHQVNETNVASKPSPWKKTPSRTSSRGRRRSNDGERTMCSLLLQHTLDNKHGITDIFLKGWGVTKKRQRTRRAKSYVSPLFLAAE</sequence>
<dbReference type="Proteomes" id="UP001234989">
    <property type="component" value="Chromosome 6"/>
</dbReference>
<proteinExistence type="predicted"/>
<organism evidence="2 3">
    <name type="scientific">Solanum verrucosum</name>
    <dbReference type="NCBI Taxonomy" id="315347"/>
    <lineage>
        <taxon>Eukaryota</taxon>
        <taxon>Viridiplantae</taxon>
        <taxon>Streptophyta</taxon>
        <taxon>Embryophyta</taxon>
        <taxon>Tracheophyta</taxon>
        <taxon>Spermatophyta</taxon>
        <taxon>Magnoliopsida</taxon>
        <taxon>eudicotyledons</taxon>
        <taxon>Gunneridae</taxon>
        <taxon>Pentapetalae</taxon>
        <taxon>asterids</taxon>
        <taxon>lamiids</taxon>
        <taxon>Solanales</taxon>
        <taxon>Solanaceae</taxon>
        <taxon>Solanoideae</taxon>
        <taxon>Solaneae</taxon>
        <taxon>Solanum</taxon>
    </lineage>
</organism>
<evidence type="ECO:0000256" key="1">
    <source>
        <dbReference type="SAM" id="MobiDB-lite"/>
    </source>
</evidence>
<feature type="compositionally biased region" description="Basic and acidic residues" evidence="1">
    <location>
        <begin position="550"/>
        <end position="567"/>
    </location>
</feature>
<reference evidence="2" key="1">
    <citation type="submission" date="2023-08" db="EMBL/GenBank/DDBJ databases">
        <title>A de novo genome assembly of Solanum verrucosum Schlechtendal, a Mexican diploid species geographically isolated from the other diploid A-genome species in potato relatives.</title>
        <authorList>
            <person name="Hosaka K."/>
        </authorList>
    </citation>
    <scope>NUCLEOTIDE SEQUENCE</scope>
    <source>
        <tissue evidence="2">Young leaves</tissue>
    </source>
</reference>
<gene>
    <name evidence="2" type="ORF">MTR67_028704</name>
</gene>
<protein>
    <submittedName>
        <fullName evidence="2">Uncharacterized protein</fullName>
    </submittedName>
</protein>
<dbReference type="AlphaFoldDB" id="A0AAF0TWX2"/>